<dbReference type="Proteomes" id="UP000245884">
    <property type="component" value="Unassembled WGS sequence"/>
</dbReference>
<accession>A0A316UNU7</accession>
<dbReference type="EMBL" id="KZ819669">
    <property type="protein sequence ID" value="PWN26956.1"/>
    <property type="molecule type" value="Genomic_DNA"/>
</dbReference>
<dbReference type="AlphaFoldDB" id="A0A316UNU7"/>
<gene>
    <name evidence="1" type="ORF">BDZ90DRAFT_182412</name>
</gene>
<dbReference type="GeneID" id="37025612"/>
<name>A0A316UNU7_9BASI</name>
<keyword evidence="2" id="KW-1185">Reference proteome</keyword>
<organism evidence="1 2">
    <name type="scientific">Jaminaea rosea</name>
    <dbReference type="NCBI Taxonomy" id="1569628"/>
    <lineage>
        <taxon>Eukaryota</taxon>
        <taxon>Fungi</taxon>
        <taxon>Dikarya</taxon>
        <taxon>Basidiomycota</taxon>
        <taxon>Ustilaginomycotina</taxon>
        <taxon>Exobasidiomycetes</taxon>
        <taxon>Microstromatales</taxon>
        <taxon>Microstromatales incertae sedis</taxon>
        <taxon>Jaminaea</taxon>
    </lineage>
</organism>
<proteinExistence type="predicted"/>
<reference evidence="1 2" key="1">
    <citation type="journal article" date="2018" name="Mol. Biol. Evol.">
        <title>Broad Genomic Sampling Reveals a Smut Pathogenic Ancestry of the Fungal Clade Ustilaginomycotina.</title>
        <authorList>
            <person name="Kijpornyongpan T."/>
            <person name="Mondo S.J."/>
            <person name="Barry K."/>
            <person name="Sandor L."/>
            <person name="Lee J."/>
            <person name="Lipzen A."/>
            <person name="Pangilinan J."/>
            <person name="LaButti K."/>
            <person name="Hainaut M."/>
            <person name="Henrissat B."/>
            <person name="Grigoriev I.V."/>
            <person name="Spatafora J.W."/>
            <person name="Aime M.C."/>
        </authorList>
    </citation>
    <scope>NUCLEOTIDE SEQUENCE [LARGE SCALE GENOMIC DNA]</scope>
    <source>
        <strain evidence="1 2">MCA 5214</strain>
    </source>
</reference>
<dbReference type="RefSeq" id="XP_025361568.1">
    <property type="nucleotide sequence ID" value="XM_025503789.1"/>
</dbReference>
<sequence>MPCVASQTNIRLIERDRRLNVPCLCALAEFCCHLDVSGPPIHPAVILESPCTGGRRRGLSPDLSGPHAERASKQTPALACAVCVACVARAGEQWPRGTSALRSLAGLRALRQALSHFPGSVARREGFTHSQRSSGCSPCDCEDRRTMMGLRNAAQRAVW</sequence>
<evidence type="ECO:0000313" key="2">
    <source>
        <dbReference type="Proteomes" id="UP000245884"/>
    </source>
</evidence>
<protein>
    <submittedName>
        <fullName evidence="1">Uncharacterized protein</fullName>
    </submittedName>
</protein>
<evidence type="ECO:0000313" key="1">
    <source>
        <dbReference type="EMBL" id="PWN26956.1"/>
    </source>
</evidence>